<evidence type="ECO:0000259" key="5">
    <source>
        <dbReference type="PROSITE" id="PS50041"/>
    </source>
</evidence>
<evidence type="ECO:0000256" key="4">
    <source>
        <dbReference type="SAM" id="Phobius"/>
    </source>
</evidence>
<dbReference type="GO" id="GO:0030246">
    <property type="term" value="F:carbohydrate binding"/>
    <property type="evidence" value="ECO:0007669"/>
    <property type="project" value="UniProtKB-KW"/>
</dbReference>
<dbReference type="Gene3D" id="3.10.100.10">
    <property type="entry name" value="Mannose-Binding Protein A, subunit A"/>
    <property type="match status" value="1"/>
</dbReference>
<evidence type="ECO:0000256" key="1">
    <source>
        <dbReference type="ARBA" id="ARBA00022734"/>
    </source>
</evidence>
<feature type="region of interest" description="Disordered" evidence="3">
    <location>
        <begin position="169"/>
        <end position="243"/>
    </location>
</feature>
<organism evidence="6 7">
    <name type="scientific">Cairina moschata</name>
    <name type="common">Muscovy duck</name>
    <dbReference type="NCBI Taxonomy" id="8855"/>
    <lineage>
        <taxon>Eukaryota</taxon>
        <taxon>Metazoa</taxon>
        <taxon>Chordata</taxon>
        <taxon>Craniata</taxon>
        <taxon>Vertebrata</taxon>
        <taxon>Euteleostomi</taxon>
        <taxon>Archelosauria</taxon>
        <taxon>Archosauria</taxon>
        <taxon>Dinosauria</taxon>
        <taxon>Saurischia</taxon>
        <taxon>Theropoda</taxon>
        <taxon>Coelurosauria</taxon>
        <taxon>Aves</taxon>
        <taxon>Neognathae</taxon>
        <taxon>Galloanserae</taxon>
        <taxon>Anseriformes</taxon>
        <taxon>Anatidae</taxon>
        <taxon>Anatinae</taxon>
        <taxon>Cairina</taxon>
    </lineage>
</organism>
<feature type="region of interest" description="Disordered" evidence="3">
    <location>
        <begin position="105"/>
        <end position="150"/>
    </location>
</feature>
<dbReference type="PROSITE" id="PS50041">
    <property type="entry name" value="C_TYPE_LECTIN_2"/>
    <property type="match status" value="1"/>
</dbReference>
<dbReference type="InterPro" id="IPR018378">
    <property type="entry name" value="C-type_lectin_CS"/>
</dbReference>
<evidence type="ECO:0000256" key="3">
    <source>
        <dbReference type="SAM" id="MobiDB-lite"/>
    </source>
</evidence>
<protein>
    <recommendedName>
        <fullName evidence="5">C-type lectin domain-containing protein</fullName>
    </recommendedName>
</protein>
<sequence length="460" mass="51645">MASNAPDHPRVVRWAVLFTPPKKTNKNPQLFRSCFQPPTAGGITVPLQPRRPLKHRSYYSPHKKKKHKTFIWGGEGAASSPICMPPPARRGEELKPWGRAAGQNGVPEAARGVPGCVPGALAPPGRLRGRSPRPSMAQQETYGNWLGPPPLPAKRLVRQAGIYSVAGKMTPLGDFRPASPDSFADEDDYDDVSVSESDRKPPPSDEDLRSQRSKGGTGVYILAGKPASPNPSPTADPEPGRGPRQTSVAVLYVLMALSFVAWALLLTLVLVKQVEITTELELLKSNQSETQVNMLQEMSESRQEQRRVRSGMRRYYKELQDIAALICHNLPNKQCLAGWKIFERSCYYFSTEMMRWSDAKETCIDQDAHLVIVETEQEQEFLKDNVNSSNVYWMGVTYKPEEGDWFWTNGKPLSVSFWDTWSKDSNRDKDSCGAMQPSGIWFNEHCSHSNHWICEKSWKC</sequence>
<dbReference type="Ensembl" id="ENSCMMT00000023170.1">
    <property type="protein sequence ID" value="ENSCMMP00000021149.1"/>
    <property type="gene ID" value="ENSCMMG00000013326.1"/>
</dbReference>
<feature type="compositionally biased region" description="Acidic residues" evidence="3">
    <location>
        <begin position="183"/>
        <end position="193"/>
    </location>
</feature>
<reference evidence="6" key="1">
    <citation type="submission" date="2025-08" db="UniProtKB">
        <authorList>
            <consortium name="Ensembl"/>
        </authorList>
    </citation>
    <scope>IDENTIFICATION</scope>
</reference>
<dbReference type="SUPFAM" id="SSF56436">
    <property type="entry name" value="C-type lectin-like"/>
    <property type="match status" value="1"/>
</dbReference>
<dbReference type="InterPro" id="IPR001304">
    <property type="entry name" value="C-type_lectin-like"/>
</dbReference>
<proteinExistence type="predicted"/>
<keyword evidence="4" id="KW-0472">Membrane</keyword>
<dbReference type="InterPro" id="IPR033989">
    <property type="entry name" value="CD209-like_CTLD"/>
</dbReference>
<keyword evidence="4" id="KW-0812">Transmembrane</keyword>
<feature type="transmembrane region" description="Helical" evidence="4">
    <location>
        <begin position="249"/>
        <end position="271"/>
    </location>
</feature>
<dbReference type="AlphaFoldDB" id="A0A8C3CIA6"/>
<dbReference type="Pfam" id="PF00059">
    <property type="entry name" value="Lectin_C"/>
    <property type="match status" value="1"/>
</dbReference>
<dbReference type="PROSITE" id="PS00615">
    <property type="entry name" value="C_TYPE_LECTIN_1"/>
    <property type="match status" value="1"/>
</dbReference>
<name>A0A8C3CIA6_CAIMO</name>
<dbReference type="InterPro" id="IPR051379">
    <property type="entry name" value="C-type_Lectin_Receptor_IMM"/>
</dbReference>
<evidence type="ECO:0000313" key="6">
    <source>
        <dbReference type="Ensembl" id="ENSCMMP00000021149.1"/>
    </source>
</evidence>
<dbReference type="PANTHER" id="PTHR46746:SF9">
    <property type="entry name" value="CD209 ANTIGEN-LIKE PROTEIN C-LIKE"/>
    <property type="match status" value="1"/>
</dbReference>
<feature type="domain" description="C-type lectin" evidence="5">
    <location>
        <begin position="342"/>
        <end position="455"/>
    </location>
</feature>
<dbReference type="CDD" id="cd03590">
    <property type="entry name" value="CLECT_DC-SIGN_like"/>
    <property type="match status" value="1"/>
</dbReference>
<accession>A0A8C3CIA6</accession>
<dbReference type="InterPro" id="IPR016187">
    <property type="entry name" value="CTDL_fold"/>
</dbReference>
<dbReference type="Proteomes" id="UP000694556">
    <property type="component" value="Unassembled WGS sequence"/>
</dbReference>
<dbReference type="SMART" id="SM00034">
    <property type="entry name" value="CLECT"/>
    <property type="match status" value="1"/>
</dbReference>
<dbReference type="PANTHER" id="PTHR46746">
    <property type="entry name" value="KILLER CELL LECTIN-LIKE RECEPTOR SUBFAMILY F MEMBER 2"/>
    <property type="match status" value="1"/>
</dbReference>
<dbReference type="InterPro" id="IPR016186">
    <property type="entry name" value="C-type_lectin-like/link_sf"/>
</dbReference>
<keyword evidence="2" id="KW-1015">Disulfide bond</keyword>
<keyword evidence="7" id="KW-1185">Reference proteome</keyword>
<feature type="compositionally biased region" description="Basic and acidic residues" evidence="3">
    <location>
        <begin position="196"/>
        <end position="210"/>
    </location>
</feature>
<reference evidence="6" key="2">
    <citation type="submission" date="2025-09" db="UniProtKB">
        <authorList>
            <consortium name="Ensembl"/>
        </authorList>
    </citation>
    <scope>IDENTIFICATION</scope>
</reference>
<evidence type="ECO:0000256" key="2">
    <source>
        <dbReference type="ARBA" id="ARBA00023157"/>
    </source>
</evidence>
<evidence type="ECO:0000313" key="7">
    <source>
        <dbReference type="Proteomes" id="UP000694556"/>
    </source>
</evidence>
<keyword evidence="4" id="KW-1133">Transmembrane helix</keyword>
<keyword evidence="1" id="KW-0430">Lectin</keyword>